<dbReference type="RefSeq" id="WP_241905091.1">
    <property type="nucleotide sequence ID" value="NZ_MDAL01000013.1"/>
</dbReference>
<organism evidence="2 3">
    <name type="scientific">Enterovibrio norvegicus</name>
    <dbReference type="NCBI Taxonomy" id="188144"/>
    <lineage>
        <taxon>Bacteria</taxon>
        <taxon>Pseudomonadati</taxon>
        <taxon>Pseudomonadota</taxon>
        <taxon>Gammaproteobacteria</taxon>
        <taxon>Vibrionales</taxon>
        <taxon>Vibrionaceae</taxon>
        <taxon>Enterovibrio</taxon>
    </lineage>
</organism>
<keyword evidence="1" id="KW-0732">Signal</keyword>
<dbReference type="EMBL" id="MDAL01000013">
    <property type="protein sequence ID" value="PMN93503.1"/>
    <property type="molecule type" value="Genomic_DNA"/>
</dbReference>
<proteinExistence type="predicted"/>
<dbReference type="PROSITE" id="PS51257">
    <property type="entry name" value="PROKAR_LIPOPROTEIN"/>
    <property type="match status" value="1"/>
</dbReference>
<protein>
    <recommendedName>
        <fullName evidence="4">Lipoprotein</fullName>
    </recommendedName>
</protein>
<accession>A0A2N7LDM3</accession>
<dbReference type="AlphaFoldDB" id="A0A2N7LDM3"/>
<gene>
    <name evidence="2" type="ORF">BCT23_12660</name>
</gene>
<feature type="signal peptide" evidence="1">
    <location>
        <begin position="1"/>
        <end position="20"/>
    </location>
</feature>
<evidence type="ECO:0000313" key="2">
    <source>
        <dbReference type="EMBL" id="PMN93503.1"/>
    </source>
</evidence>
<feature type="chain" id="PRO_5014879407" description="Lipoprotein" evidence="1">
    <location>
        <begin position="21"/>
        <end position="118"/>
    </location>
</feature>
<name>A0A2N7LDM3_9GAMM</name>
<comment type="caution">
    <text evidence="2">The sequence shown here is derived from an EMBL/GenBank/DDBJ whole genome shotgun (WGS) entry which is preliminary data.</text>
</comment>
<evidence type="ECO:0000256" key="1">
    <source>
        <dbReference type="SAM" id="SignalP"/>
    </source>
</evidence>
<dbReference type="Proteomes" id="UP000235387">
    <property type="component" value="Unassembled WGS sequence"/>
</dbReference>
<reference evidence="3" key="1">
    <citation type="submission" date="2016-07" db="EMBL/GenBank/DDBJ databases">
        <title>Nontailed viruses are major unrecognized killers of bacteria in the ocean.</title>
        <authorList>
            <person name="Kauffman K."/>
            <person name="Hussain F."/>
            <person name="Yang J."/>
            <person name="Arevalo P."/>
            <person name="Brown J."/>
            <person name="Cutler M."/>
            <person name="Kelly L."/>
            <person name="Polz M.F."/>
        </authorList>
    </citation>
    <scope>NUCLEOTIDE SEQUENCE [LARGE SCALE GENOMIC DNA]</scope>
    <source>
        <strain evidence="3">10N.261.45.A10</strain>
    </source>
</reference>
<sequence length="118" mass="13138">MKVFVLFLLIFSSLTITGCATSSNAIQANGTILWSNGVVEKVRISPSNEHFVFLHQRMYSSQVIVYSRIFGASTSECEFYVNEPKPEVRLTVCHEGEVELLENGAVINLGQLTVYGDF</sequence>
<evidence type="ECO:0000313" key="3">
    <source>
        <dbReference type="Proteomes" id="UP000235387"/>
    </source>
</evidence>
<evidence type="ECO:0008006" key="4">
    <source>
        <dbReference type="Google" id="ProtNLM"/>
    </source>
</evidence>